<dbReference type="AlphaFoldDB" id="A0A6C0B2R9"/>
<reference evidence="1" key="1">
    <citation type="journal article" date="2020" name="Nature">
        <title>Giant virus diversity and host interactions through global metagenomics.</title>
        <authorList>
            <person name="Schulz F."/>
            <person name="Roux S."/>
            <person name="Paez-Espino D."/>
            <person name="Jungbluth S."/>
            <person name="Walsh D.A."/>
            <person name="Denef V.J."/>
            <person name="McMahon K.D."/>
            <person name="Konstantinidis K.T."/>
            <person name="Eloe-Fadrosh E.A."/>
            <person name="Kyrpides N.C."/>
            <person name="Woyke T."/>
        </authorList>
    </citation>
    <scope>NUCLEOTIDE SEQUENCE</scope>
    <source>
        <strain evidence="1">GVMAG-M-3300009185-36</strain>
    </source>
</reference>
<accession>A0A6C0B2R9</accession>
<organism evidence="1">
    <name type="scientific">viral metagenome</name>
    <dbReference type="NCBI Taxonomy" id="1070528"/>
    <lineage>
        <taxon>unclassified sequences</taxon>
        <taxon>metagenomes</taxon>
        <taxon>organismal metagenomes</taxon>
    </lineage>
</organism>
<proteinExistence type="predicted"/>
<name>A0A6C0B2R9_9ZZZZ</name>
<protein>
    <submittedName>
        <fullName evidence="1">Uncharacterized protein</fullName>
    </submittedName>
</protein>
<dbReference type="EMBL" id="MN739048">
    <property type="protein sequence ID" value="QHS85828.1"/>
    <property type="molecule type" value="Genomic_DNA"/>
</dbReference>
<sequence>MGWYTNYEIEFADQIEWDDFTDNCLDKFNVQYLYLRDLELPRLVVCIYSTHSIEDILDALKTEYKTTMHYRKYDATVWIVHGWV</sequence>
<evidence type="ECO:0000313" key="1">
    <source>
        <dbReference type="EMBL" id="QHS85828.1"/>
    </source>
</evidence>